<evidence type="ECO:0000313" key="8">
    <source>
        <dbReference type="EMBL" id="AMT96427.1"/>
    </source>
</evidence>
<feature type="transmembrane region" description="Helical" evidence="7">
    <location>
        <begin position="460"/>
        <end position="484"/>
    </location>
</feature>
<evidence type="ECO:0000256" key="6">
    <source>
        <dbReference type="RuleBase" id="RU003732"/>
    </source>
</evidence>
<dbReference type="PROSITE" id="PS50267">
    <property type="entry name" value="NA_NEUROTRAN_SYMP_3"/>
    <property type="match status" value="1"/>
</dbReference>
<feature type="transmembrane region" description="Helical" evidence="7">
    <location>
        <begin position="86"/>
        <end position="109"/>
    </location>
</feature>
<dbReference type="NCBIfam" id="NF037979">
    <property type="entry name" value="Na_transp"/>
    <property type="match status" value="1"/>
</dbReference>
<proteinExistence type="inferred from homology"/>
<organism evidence="8 9">
    <name type="scientific">Psychrobacter alimentarius</name>
    <dbReference type="NCBI Taxonomy" id="261164"/>
    <lineage>
        <taxon>Bacteria</taxon>
        <taxon>Pseudomonadati</taxon>
        <taxon>Pseudomonadota</taxon>
        <taxon>Gammaproteobacteria</taxon>
        <taxon>Moraxellales</taxon>
        <taxon>Moraxellaceae</taxon>
        <taxon>Psychrobacter</taxon>
    </lineage>
</organism>
<dbReference type="Proteomes" id="UP000076104">
    <property type="component" value="Chromosome"/>
</dbReference>
<reference evidence="8 9" key="1">
    <citation type="submission" date="2016-03" db="EMBL/GenBank/DDBJ databases">
        <title>Genome sequencing of Psychrobacter alimentarius PAMC 27889.</title>
        <authorList>
            <person name="Lee J."/>
            <person name="Kim O.-S."/>
        </authorList>
    </citation>
    <scope>NUCLEOTIDE SEQUENCE [LARGE SCALE GENOMIC DNA]</scope>
    <source>
        <strain evidence="8 9">PAMC 27889</strain>
    </source>
</reference>
<keyword evidence="9" id="KW-1185">Reference proteome</keyword>
<name>A0ABM5ZWK7_9GAMM</name>
<accession>A0ABM5ZWK7</accession>
<keyword evidence="4 7" id="KW-1133">Transmembrane helix</keyword>
<dbReference type="PANTHER" id="PTHR42948">
    <property type="entry name" value="TRANSPORTER"/>
    <property type="match status" value="1"/>
</dbReference>
<evidence type="ECO:0000256" key="3">
    <source>
        <dbReference type="ARBA" id="ARBA00022692"/>
    </source>
</evidence>
<keyword evidence="3 6" id="KW-0812">Transmembrane</keyword>
<feature type="transmembrane region" description="Helical" evidence="7">
    <location>
        <begin position="427"/>
        <end position="448"/>
    </location>
</feature>
<feature type="transmembrane region" description="Helical" evidence="7">
    <location>
        <begin position="219"/>
        <end position="244"/>
    </location>
</feature>
<dbReference type="PROSITE" id="PS00610">
    <property type="entry name" value="NA_NEUROTRAN_SYMP_1"/>
    <property type="match status" value="1"/>
</dbReference>
<feature type="transmembrane region" description="Helical" evidence="7">
    <location>
        <begin position="256"/>
        <end position="281"/>
    </location>
</feature>
<evidence type="ECO:0000313" key="9">
    <source>
        <dbReference type="Proteomes" id="UP000076104"/>
    </source>
</evidence>
<feature type="transmembrane region" description="Helical" evidence="7">
    <location>
        <begin position="12"/>
        <end position="31"/>
    </location>
</feature>
<keyword evidence="5 7" id="KW-0472">Membrane</keyword>
<dbReference type="Pfam" id="PF00209">
    <property type="entry name" value="SNF"/>
    <property type="match status" value="2"/>
</dbReference>
<dbReference type="PANTHER" id="PTHR42948:SF1">
    <property type="entry name" value="TRANSPORTER"/>
    <property type="match status" value="1"/>
</dbReference>
<protein>
    <recommendedName>
        <fullName evidence="6">Transporter</fullName>
    </recommendedName>
</protein>
<comment type="similarity">
    <text evidence="6">Belongs to the sodium:neurotransmitter symporter (SNF) (TC 2.A.22) family.</text>
</comment>
<dbReference type="RefSeq" id="WP_062844120.1">
    <property type="nucleotide sequence ID" value="NZ_CP014945.1"/>
</dbReference>
<dbReference type="EMBL" id="CP014945">
    <property type="protein sequence ID" value="AMT96427.1"/>
    <property type="molecule type" value="Genomic_DNA"/>
</dbReference>
<feature type="transmembrane region" description="Helical" evidence="7">
    <location>
        <begin position="43"/>
        <end position="65"/>
    </location>
</feature>
<dbReference type="SUPFAM" id="SSF161070">
    <property type="entry name" value="SNF-like"/>
    <property type="match status" value="1"/>
</dbReference>
<feature type="transmembrane region" description="Helical" evidence="7">
    <location>
        <begin position="386"/>
        <end position="406"/>
    </location>
</feature>
<evidence type="ECO:0000256" key="5">
    <source>
        <dbReference type="ARBA" id="ARBA00023136"/>
    </source>
</evidence>
<dbReference type="CDD" id="cd10334">
    <property type="entry name" value="SLC6sbd_u1"/>
    <property type="match status" value="1"/>
</dbReference>
<evidence type="ECO:0000256" key="2">
    <source>
        <dbReference type="ARBA" id="ARBA00022448"/>
    </source>
</evidence>
<keyword evidence="2 6" id="KW-0813">Transport</keyword>
<gene>
    <name evidence="8" type="ORF">A3K91_0806</name>
</gene>
<sequence length="505" mass="54387">MAEQRENWSSRTGFIIAAVGSAVGLGNIWRFPYVAYDNGGGAFMVPYLIALLTAGIPLLFLDYIIGHKYRAAAPRAYKKLAPSGQFVGWWQTLVSFVIAVYYAAVIVWAGSYMFFSFGQKWGEDTTNFFVSDFVKHTGDLTSVFVPQMFVGLVIVWALAILIMFGGIRKGVELANKICLPLLLVLFGVMVFKAITLPGAVIGLNAFFEPNWARMSDPNVWLAAYGHVFFSLSVGFGIMVTYASYLQKNTNLTGAGLVVGFANSSFELMAGIGIFAAIGFMAMSTGQDVSEVASGGVGLAFFVFPKIISTMGASGDFVGFLFFGSLVVAGISSLISILEVPISAFQGKFDWSRKKAVAIICGACALISISAFSTGSSLVLVDVIDHFANNIGIVAGGLMSIVLVTWFHRKKIPGLLAHSNRISSVKLGGAWIFMLTIITPAVLTIALGLKFIDLVKTPYEGYSSTILLLFGWGVVVFFGLGAFILSRMKGIHDEEDDKARAIDDAR</sequence>
<feature type="transmembrane region" description="Helical" evidence="7">
    <location>
        <begin position="148"/>
        <end position="167"/>
    </location>
</feature>
<feature type="transmembrane region" description="Helical" evidence="7">
    <location>
        <begin position="179"/>
        <end position="207"/>
    </location>
</feature>
<keyword evidence="6" id="KW-0769">Symport</keyword>
<comment type="subcellular location">
    <subcellularLocation>
        <location evidence="1">Membrane</location>
        <topology evidence="1">Multi-pass membrane protein</topology>
    </subcellularLocation>
</comment>
<feature type="transmembrane region" description="Helical" evidence="7">
    <location>
        <begin position="319"/>
        <end position="344"/>
    </location>
</feature>
<dbReference type="InterPro" id="IPR000175">
    <property type="entry name" value="Na/ntran_symport"/>
</dbReference>
<evidence type="ECO:0000256" key="7">
    <source>
        <dbReference type="SAM" id="Phobius"/>
    </source>
</evidence>
<evidence type="ECO:0000256" key="1">
    <source>
        <dbReference type="ARBA" id="ARBA00004141"/>
    </source>
</evidence>
<dbReference type="PRINTS" id="PR00176">
    <property type="entry name" value="NANEUSMPORT"/>
</dbReference>
<dbReference type="InterPro" id="IPR037272">
    <property type="entry name" value="SNS_sf"/>
</dbReference>
<dbReference type="GeneID" id="33059555"/>
<feature type="transmembrane region" description="Helical" evidence="7">
    <location>
        <begin position="356"/>
        <end position="380"/>
    </location>
</feature>
<evidence type="ECO:0000256" key="4">
    <source>
        <dbReference type="ARBA" id="ARBA00022989"/>
    </source>
</evidence>